<dbReference type="InterPro" id="IPR001932">
    <property type="entry name" value="PPM-type_phosphatase-like_dom"/>
</dbReference>
<dbReference type="Gene3D" id="3.60.40.10">
    <property type="entry name" value="PPM-type phosphatase domain"/>
    <property type="match status" value="1"/>
</dbReference>
<dbReference type="Gene3D" id="3.30.450.40">
    <property type="match status" value="2"/>
</dbReference>
<keyword evidence="1" id="KW-0378">Hydrolase</keyword>
<evidence type="ECO:0000313" key="3">
    <source>
        <dbReference type="EMBL" id="GAA2775927.1"/>
    </source>
</evidence>
<protein>
    <recommendedName>
        <fullName evidence="2">PPM-type phosphatase domain-containing protein</fullName>
    </recommendedName>
</protein>
<sequence>MTDQTDPYTTLHRDCVLADTLREVIEHLGANTGLVYLLADDSHTLRTVIIGGAQPTIYTMPEHIDIDEPYATAVAYRTGTVATAGFATTDTSSPGMRLASRVPFPYSVISLPIDTDHGRLGVLTFVWVPPRTDPLHTRDMAWLHDRTDTLARTLDTLADHAVGMRAGAKPALLPFYRHTSTPPADTNIGWGLPDRPGSAEVSFMYQLHQLAAELNEATSVSDVMTVTRHRIMTPFGATAFLVHTLKDGRLWVAGHSAYPTTALRLLHGAAATGHRPDAHALHTRTPLYFEDRHSLLERYPHAVDDDLEATAYLPITLHNHPVGVCTLGFPHPRTFSAEEQAVTMLMMDLLGAALERATLTENARQLAENLQKKLLPRHLVEVPGMITTARYVPAPSTAGLGGDWYDMIPLPGGSISLVVGDVEGHSIDSTIVMGQLRSAVRAYTAEGHTPGITLTRANRLLSELDTDLMATCCLINLDTTTGTAEIATAGHPPPVFRTSDGVLTSPRLPPGLPLGINPDTPYTTTDIPLAPHTLLLLYTDGLTENRPLDTSPYTRTLLTPPPDTLDHLADHLIDQATAHHTHHDDIALLIAHYEGPRPGPNRRITDIHFHRHDLNAVKSARQFITDSLHTWGLDDLIDDTQLLTSEIVTNALIHADSDVDLRLREYPDHLRLEIHDTDPTPPIPTPITLAPDTNQHAEHGRGLLIVDALATQWGNTPTGRGKTIWVNIDSRLSSGRG</sequence>
<dbReference type="Proteomes" id="UP001500893">
    <property type="component" value="Unassembled WGS sequence"/>
</dbReference>
<dbReference type="Pfam" id="PF13185">
    <property type="entry name" value="GAF_2"/>
    <property type="match status" value="1"/>
</dbReference>
<accession>A0ABN3V2K7</accession>
<dbReference type="Pfam" id="PF13581">
    <property type="entry name" value="HATPase_c_2"/>
    <property type="match status" value="1"/>
</dbReference>
<dbReference type="InterPro" id="IPR003594">
    <property type="entry name" value="HATPase_dom"/>
</dbReference>
<evidence type="ECO:0000259" key="2">
    <source>
        <dbReference type="SMART" id="SM00331"/>
    </source>
</evidence>
<dbReference type="Gene3D" id="3.30.565.10">
    <property type="entry name" value="Histidine kinase-like ATPase, C-terminal domain"/>
    <property type="match status" value="1"/>
</dbReference>
<dbReference type="InterPro" id="IPR003018">
    <property type="entry name" value="GAF"/>
</dbReference>
<feature type="domain" description="PPM-type phosphatase" evidence="2">
    <location>
        <begin position="387"/>
        <end position="593"/>
    </location>
</feature>
<comment type="caution">
    <text evidence="3">The sequence shown here is derived from an EMBL/GenBank/DDBJ whole genome shotgun (WGS) entry which is preliminary data.</text>
</comment>
<proteinExistence type="predicted"/>
<dbReference type="InterPro" id="IPR052016">
    <property type="entry name" value="Bact_Sigma-Reg"/>
</dbReference>
<evidence type="ECO:0000313" key="4">
    <source>
        <dbReference type="Proteomes" id="UP001500893"/>
    </source>
</evidence>
<evidence type="ECO:0000256" key="1">
    <source>
        <dbReference type="ARBA" id="ARBA00022801"/>
    </source>
</evidence>
<name>A0ABN3V2K7_9ACTN</name>
<dbReference type="SMART" id="SM00331">
    <property type="entry name" value="PP2C_SIG"/>
    <property type="match status" value="1"/>
</dbReference>
<dbReference type="Pfam" id="PF07228">
    <property type="entry name" value="SpoIIE"/>
    <property type="match status" value="1"/>
</dbReference>
<organism evidence="3 4">
    <name type="scientific">Streptomyces rameus</name>
    <dbReference type="NCBI Taxonomy" id="68261"/>
    <lineage>
        <taxon>Bacteria</taxon>
        <taxon>Bacillati</taxon>
        <taxon>Actinomycetota</taxon>
        <taxon>Actinomycetes</taxon>
        <taxon>Kitasatosporales</taxon>
        <taxon>Streptomycetaceae</taxon>
        <taxon>Streptomyces</taxon>
    </lineage>
</organism>
<dbReference type="InterPro" id="IPR036457">
    <property type="entry name" value="PPM-type-like_dom_sf"/>
</dbReference>
<dbReference type="SUPFAM" id="SSF81606">
    <property type="entry name" value="PP2C-like"/>
    <property type="match status" value="1"/>
</dbReference>
<dbReference type="CDD" id="cd16936">
    <property type="entry name" value="HATPase_RsbW-like"/>
    <property type="match status" value="1"/>
</dbReference>
<reference evidence="3 4" key="1">
    <citation type="journal article" date="2019" name="Int. J. Syst. Evol. Microbiol.">
        <title>The Global Catalogue of Microorganisms (GCM) 10K type strain sequencing project: providing services to taxonomists for standard genome sequencing and annotation.</title>
        <authorList>
            <consortium name="The Broad Institute Genomics Platform"/>
            <consortium name="The Broad Institute Genome Sequencing Center for Infectious Disease"/>
            <person name="Wu L."/>
            <person name="Ma J."/>
        </authorList>
    </citation>
    <scope>NUCLEOTIDE SEQUENCE [LARGE SCALE GENOMIC DNA]</scope>
    <source>
        <strain evidence="3 4">JCM 11574</strain>
    </source>
</reference>
<dbReference type="SUPFAM" id="SSF55874">
    <property type="entry name" value="ATPase domain of HSP90 chaperone/DNA topoisomerase II/histidine kinase"/>
    <property type="match status" value="1"/>
</dbReference>
<gene>
    <name evidence="3" type="ORF">GCM10010521_63180</name>
</gene>
<dbReference type="PANTHER" id="PTHR43156">
    <property type="entry name" value="STAGE II SPORULATION PROTEIN E-RELATED"/>
    <property type="match status" value="1"/>
</dbReference>
<dbReference type="PANTHER" id="PTHR43156:SF2">
    <property type="entry name" value="STAGE II SPORULATION PROTEIN E"/>
    <property type="match status" value="1"/>
</dbReference>
<dbReference type="RefSeq" id="WP_345058441.1">
    <property type="nucleotide sequence ID" value="NZ_BAAAVM010000121.1"/>
</dbReference>
<dbReference type="EMBL" id="BAAAVM010000121">
    <property type="protein sequence ID" value="GAA2775927.1"/>
    <property type="molecule type" value="Genomic_DNA"/>
</dbReference>
<dbReference type="SUPFAM" id="SSF55781">
    <property type="entry name" value="GAF domain-like"/>
    <property type="match status" value="2"/>
</dbReference>
<dbReference type="InterPro" id="IPR036890">
    <property type="entry name" value="HATPase_C_sf"/>
</dbReference>
<dbReference type="InterPro" id="IPR029016">
    <property type="entry name" value="GAF-like_dom_sf"/>
</dbReference>
<keyword evidence="4" id="KW-1185">Reference proteome</keyword>